<organism evidence="3">
    <name type="scientific">Timema genevievae</name>
    <name type="common">Walking stick</name>
    <dbReference type="NCBI Taxonomy" id="629358"/>
    <lineage>
        <taxon>Eukaryota</taxon>
        <taxon>Metazoa</taxon>
        <taxon>Ecdysozoa</taxon>
        <taxon>Arthropoda</taxon>
        <taxon>Hexapoda</taxon>
        <taxon>Insecta</taxon>
        <taxon>Pterygota</taxon>
        <taxon>Neoptera</taxon>
        <taxon>Polyneoptera</taxon>
        <taxon>Phasmatodea</taxon>
        <taxon>Timematodea</taxon>
        <taxon>Timematoidea</taxon>
        <taxon>Timematidae</taxon>
        <taxon>Timema</taxon>
    </lineage>
</organism>
<dbReference type="InterPro" id="IPR024732">
    <property type="entry name" value="NAGLU_C"/>
</dbReference>
<dbReference type="Gene3D" id="3.20.20.80">
    <property type="entry name" value="Glycosidases"/>
    <property type="match status" value="1"/>
</dbReference>
<evidence type="ECO:0000259" key="2">
    <source>
        <dbReference type="Pfam" id="PF12972"/>
    </source>
</evidence>
<name>A0A7R9PQ30_TIMGE</name>
<evidence type="ECO:0000259" key="1">
    <source>
        <dbReference type="Pfam" id="PF05089"/>
    </source>
</evidence>
<sequence length="425" mass="48399">MDYMYICDHVSLCVQVIAEFGTDHVYNCDTFNEMVPSSGELDYLSAVGHATFQAMIDIDPTAIWWLNLLVYFQGRMLVLDLQSEQHEQYTTYSSYFGQPFIWCMLHNFGGTLGLFGSMSIINQKVFVARALPNGTMVGTGLTPEGINQNYVIYDLMTEMSWRTEPTNLTQWVSAYATRRYGEENDDSNQAWDLLKAWFNVSDVASAWYHLLTASPHLESVPTFQHDLVDVTRQVLQNLGTSLYVIIVDAYRSKNISSFQNNAALMLDLLTDLDNVLSSNRAFLLGTWLESAKALATTPLEAQKYEYNARNQITLWGPNGEIRDYANKQWAGVVINYFRPRWELFLGALHTSLVTGVEFNQTEVNNQIFNVELRFTLDQTIFPHLPKGNSVEIAWQLHQKWGGKLESGPCWEQSWQQEGGPQVALV</sequence>
<dbReference type="Pfam" id="PF05089">
    <property type="entry name" value="NAGLU"/>
    <property type="match status" value="1"/>
</dbReference>
<dbReference type="PANTHER" id="PTHR12872">
    <property type="entry name" value="ALPHA-N-ACETYLGLUCOSAMINIDASE"/>
    <property type="match status" value="1"/>
</dbReference>
<dbReference type="InterPro" id="IPR024733">
    <property type="entry name" value="NAGLU_tim-barrel"/>
</dbReference>
<dbReference type="PANTHER" id="PTHR12872:SF1">
    <property type="entry name" value="ALPHA-N-ACETYLGLUCOSAMINIDASE"/>
    <property type="match status" value="1"/>
</dbReference>
<dbReference type="Gene3D" id="1.20.120.670">
    <property type="entry name" value="N-acetyl-b-d-glucoasminidase"/>
    <property type="match status" value="1"/>
</dbReference>
<accession>A0A7R9PQ30</accession>
<feature type="domain" description="Alpha-N-acetylglucosaminidase tim-barrel" evidence="1">
    <location>
        <begin position="15"/>
        <end position="162"/>
    </location>
</feature>
<dbReference type="AlphaFoldDB" id="A0A7R9PQ30"/>
<evidence type="ECO:0008006" key="4">
    <source>
        <dbReference type="Google" id="ProtNLM"/>
    </source>
</evidence>
<dbReference type="EMBL" id="OE843915">
    <property type="protein sequence ID" value="CAD7604254.1"/>
    <property type="molecule type" value="Genomic_DNA"/>
</dbReference>
<evidence type="ECO:0000313" key="3">
    <source>
        <dbReference type="EMBL" id="CAD7604254.1"/>
    </source>
</evidence>
<gene>
    <name evidence="3" type="ORF">TGEB3V08_LOCUS9079</name>
</gene>
<feature type="domain" description="Alpha-N-acetylglucosaminidase C-terminal" evidence="2">
    <location>
        <begin position="196"/>
        <end position="399"/>
    </location>
</feature>
<reference evidence="3" key="1">
    <citation type="submission" date="2020-11" db="EMBL/GenBank/DDBJ databases">
        <authorList>
            <person name="Tran Van P."/>
        </authorList>
    </citation>
    <scope>NUCLEOTIDE SEQUENCE</scope>
</reference>
<protein>
    <recommendedName>
        <fullName evidence="4">Alpha-N-acetylglucosaminidase</fullName>
    </recommendedName>
</protein>
<dbReference type="Pfam" id="PF12972">
    <property type="entry name" value="NAGLU_C"/>
    <property type="match status" value="1"/>
</dbReference>
<proteinExistence type="predicted"/>
<dbReference type="InterPro" id="IPR007781">
    <property type="entry name" value="NAGLU"/>
</dbReference>